<keyword evidence="2" id="KW-1185">Reference proteome</keyword>
<sequence>MSLHATSPVVGSGGYLSPSSTTLVAPDSLGDAVSPSRPTGDLYCRVCKRRYGSAATLEAHFGSERHRKAVAASAGSPTRPRGQVSAAADGSLKSMDKALRIAGRDPAVAAVVLWGVAKDLAPDARHRASLQRALEATQGCLRAMDADPGLRGGPAAAWTARSLLKTALECDLALARLLAAEAPACAAAAAYADAVARYMGIAPGALDSVARLRAPQPMAEAASRLAAAVPRKFARQEDVAQALAAMEEAASAQLAFAAGDQALAQRGLAVLFVRRAFALDKARPADALQTLLAAADAYRWLGADHYANDCAVLLVAHHLDQPMTRRLVAAAAVASIRAADLVRARALLECYAASAAPDEPWVRFLVELVARLVCADTAWLSGSARAEWDAVRASCPAADCPVYELVEALLASLLEPYSWYTPPP</sequence>
<name>A0ACC1K8I6_9FUNG</name>
<evidence type="ECO:0000313" key="2">
    <source>
        <dbReference type="Proteomes" id="UP001140234"/>
    </source>
</evidence>
<evidence type="ECO:0000313" key="1">
    <source>
        <dbReference type="EMBL" id="KAJ2775856.1"/>
    </source>
</evidence>
<protein>
    <submittedName>
        <fullName evidence="1">Uncharacterized protein</fullName>
    </submittedName>
</protein>
<reference evidence="1" key="1">
    <citation type="submission" date="2022-07" db="EMBL/GenBank/DDBJ databases">
        <title>Phylogenomic reconstructions and comparative analyses of Kickxellomycotina fungi.</title>
        <authorList>
            <person name="Reynolds N.K."/>
            <person name="Stajich J.E."/>
            <person name="Barry K."/>
            <person name="Grigoriev I.V."/>
            <person name="Crous P."/>
            <person name="Smith M.E."/>
        </authorList>
    </citation>
    <scope>NUCLEOTIDE SEQUENCE</scope>
    <source>
        <strain evidence="1">CBS 109366</strain>
    </source>
</reference>
<dbReference type="Proteomes" id="UP001140234">
    <property type="component" value="Unassembled WGS sequence"/>
</dbReference>
<dbReference type="EMBL" id="JANBUJ010000001">
    <property type="protein sequence ID" value="KAJ2775856.1"/>
    <property type="molecule type" value="Genomic_DNA"/>
</dbReference>
<accession>A0ACC1K8I6</accession>
<comment type="caution">
    <text evidence="1">The sequence shown here is derived from an EMBL/GenBank/DDBJ whole genome shotgun (WGS) entry which is preliminary data.</text>
</comment>
<gene>
    <name evidence="1" type="ORF">IWQ57_000013</name>
</gene>
<organism evidence="1 2">
    <name type="scientific">Coemansia nantahalensis</name>
    <dbReference type="NCBI Taxonomy" id="2789366"/>
    <lineage>
        <taxon>Eukaryota</taxon>
        <taxon>Fungi</taxon>
        <taxon>Fungi incertae sedis</taxon>
        <taxon>Zoopagomycota</taxon>
        <taxon>Kickxellomycotina</taxon>
        <taxon>Kickxellomycetes</taxon>
        <taxon>Kickxellales</taxon>
        <taxon>Kickxellaceae</taxon>
        <taxon>Coemansia</taxon>
    </lineage>
</organism>
<proteinExistence type="predicted"/>